<dbReference type="PROSITE" id="PS51208">
    <property type="entry name" value="AUTOTRANSPORTER"/>
    <property type="match status" value="1"/>
</dbReference>
<sequence length="1342" mass="134297">MRLHQSGRRHLAGAVRLSTEMGRELFPRKYHLHLATLLLCSSGLLVPAAARAASDGMGLDDSQVTGQSGVMDLADSTETSAPLTFGAVSYSPGQTTSAGTKLGGTQGNGGGSSYQKTGTGTTTITDAQNYTGAVAGDAFPKGPSDPVPNGSISVENGKLDIGAGGKVSNDGYVIVGRDGNAAGMDIVNGGTLDAKGNMNIGLAGNSNGELTVDGSGSRANVAGSLTVGNGDSSYGSGKGGQGTLNVTNGGQVTAGQVFAGNYAGSTGTVNVGGKGAQLTATQLLAVNGDGNGTVNINDGGTVVSQGVVAFGDGSGQGSGTLNVNAGGKLVAGDSNGQSGIQSTGSAYAMNLNGGTLQVRSGSDLNTSVNMKLTDGSNGASTIDTNGGNAGLSGVLSGSGALDKAGQGTLTLTGDNTYTGNTTVANGTLQLGNGGTTGSIASKNIALASDTSELVINRSNDLTMNQTITGSGGMTKKGAGTTTLTGNVDLEGTSPDGKAWPKDMNAPTPGGSIAVQDGKLDISGGHVTNNGYVIIGDGHGNAAGMDIVNGGTLDAKGNVNIGLAGNSNGELTVDGSGSRADVAGSLTVGNGDSSYGSGKGGQGTLNVTNGGQVTAGQVFAGNYAGSTGTVNVGGKGAQLTATQLLAVNGDGNGTVNINDGGTVVSQGVVAFGDGSGQGSGTLNVNAGGKLVAGDSNGQSGIQSTGSAYAMNLNGGTLQVRSGSDLNTSVNMKLTDGSNGASTIDTNGGNAGLSGVLSGSGALDKAGQGTLTLTGDNTYTGNTTVANGTLRVLGSTASSANTTVNQGATLDGTGTIGNATIYGTFAPGLGTSNPYGKMQVNGSAVMKDGSSMVANVGPNLASSQADLTGSFAIDPGATLHVTANDGANLNLGQHYTLVDATGGVSGKFTSYDQSGLIATHSMLEIAGVNYTSNEVQIGLMRNPNASFCIGAGTRNECAAGHGLDGVVGSTGDNALTNIVAGLSNAQRYRALDALSGEIHASARTAMINDSYYIRNTVIDRLDCVDDELRRLSRGQKGRGYCDEGMKYGKINLWGTVYGNQGHNAGSRPAATNAAGLDTSDVGWIMGADTMVGQWRVGGNLAYGRSWFSNGGARDSSTSSNNVTLGAYAGTAWKVGGVNRDAQVTLKLGADYTWNILNSRRTIRFPGYYGHTNGGNLGGTAQVFGESGYKFIVMATRENPVELEPFVRMTWVNYNSSHMNEHGDTLANLRVKGQDTSMGYSTFGLKAATRVKFGAGWISPHVMAAYRYAFGITRGTVRERFGVAGAGVGYDMDVIGTPLSTNTALVEAGVSAKMTDRLDIGLDFIGQYGNRLTTSGGMGHVTYRW</sequence>
<dbReference type="InterPro" id="IPR011050">
    <property type="entry name" value="Pectin_lyase_fold/virulence"/>
</dbReference>
<dbReference type="EMBL" id="SORZ01000002">
    <property type="protein sequence ID" value="TPW34056.1"/>
    <property type="molecule type" value="Genomic_DNA"/>
</dbReference>
<dbReference type="InterPro" id="IPR030895">
    <property type="entry name" value="T5SS_PEPC_rpt"/>
</dbReference>
<accession>A0A506UL42</accession>
<dbReference type="InterPro" id="IPR013425">
    <property type="entry name" value="Autotrns_rpt"/>
</dbReference>
<evidence type="ECO:0000259" key="3">
    <source>
        <dbReference type="PROSITE" id="PS51208"/>
    </source>
</evidence>
<feature type="domain" description="Autotransporter" evidence="3">
    <location>
        <begin position="1043"/>
        <end position="1342"/>
    </location>
</feature>
<protein>
    <submittedName>
        <fullName evidence="4">Autotransporter domain-containing protein</fullName>
    </submittedName>
</protein>
<dbReference type="NCBIfam" id="TIGR04393">
    <property type="entry name" value="rpt_T5SS_PEPC"/>
    <property type="match status" value="2"/>
</dbReference>
<dbReference type="InterPro" id="IPR005546">
    <property type="entry name" value="Autotransporte_beta"/>
</dbReference>
<keyword evidence="1" id="KW-0732">Signal</keyword>
<gene>
    <name evidence="4" type="ORF">E3202_05770</name>
</gene>
<feature type="region of interest" description="Disordered" evidence="2">
    <location>
        <begin position="94"/>
        <end position="115"/>
    </location>
</feature>
<evidence type="ECO:0000256" key="1">
    <source>
        <dbReference type="ARBA" id="ARBA00022729"/>
    </source>
</evidence>
<dbReference type="Pfam" id="PF03797">
    <property type="entry name" value="Autotransporter"/>
    <property type="match status" value="1"/>
</dbReference>
<keyword evidence="5" id="KW-1185">Reference proteome</keyword>
<proteinExistence type="predicted"/>
<evidence type="ECO:0000256" key="2">
    <source>
        <dbReference type="SAM" id="MobiDB-lite"/>
    </source>
</evidence>
<dbReference type="Gene3D" id="2.40.128.130">
    <property type="entry name" value="Autotransporter beta-domain"/>
    <property type="match status" value="1"/>
</dbReference>
<comment type="caution">
    <text evidence="4">The sequence shown here is derived from an EMBL/GenBank/DDBJ whole genome shotgun (WGS) entry which is preliminary data.</text>
</comment>
<dbReference type="SUPFAM" id="SSF51126">
    <property type="entry name" value="Pectin lyase-like"/>
    <property type="match status" value="2"/>
</dbReference>
<dbReference type="InterPro" id="IPR036709">
    <property type="entry name" value="Autotransporte_beta_dom_sf"/>
</dbReference>
<organism evidence="4 5">
    <name type="scientific">Oecophyllibacter saccharovorans</name>
    <dbReference type="NCBI Taxonomy" id="2558360"/>
    <lineage>
        <taxon>Bacteria</taxon>
        <taxon>Pseudomonadati</taxon>
        <taxon>Pseudomonadota</taxon>
        <taxon>Alphaproteobacteria</taxon>
        <taxon>Acetobacterales</taxon>
        <taxon>Acetobacteraceae</taxon>
        <taxon>Oecophyllibacter</taxon>
    </lineage>
</organism>
<dbReference type="SMART" id="SM00869">
    <property type="entry name" value="Autotransporter"/>
    <property type="match status" value="1"/>
</dbReference>
<evidence type="ECO:0000313" key="4">
    <source>
        <dbReference type="EMBL" id="TPW34056.1"/>
    </source>
</evidence>
<dbReference type="Pfam" id="PF12951">
    <property type="entry name" value="PATR"/>
    <property type="match status" value="2"/>
</dbReference>
<feature type="compositionally biased region" description="Gly residues" evidence="2">
    <location>
        <begin position="101"/>
        <end position="112"/>
    </location>
</feature>
<name>A0A506UL42_9PROT</name>
<dbReference type="Proteomes" id="UP000315037">
    <property type="component" value="Unassembled WGS sequence"/>
</dbReference>
<dbReference type="SUPFAM" id="SSF103515">
    <property type="entry name" value="Autotransporter"/>
    <property type="match status" value="1"/>
</dbReference>
<evidence type="ECO:0000313" key="5">
    <source>
        <dbReference type="Proteomes" id="UP000315037"/>
    </source>
</evidence>
<dbReference type="NCBIfam" id="TIGR02601">
    <property type="entry name" value="autotrns_rpt"/>
    <property type="match status" value="2"/>
</dbReference>
<reference evidence="4 5" key="1">
    <citation type="submission" date="2019-03" db="EMBL/GenBank/DDBJ databases">
        <title>The complete genome sequence of Neokomagataea sp. Jb2 NBRC113641.</title>
        <authorList>
            <person name="Chua K.-O."/>
            <person name="Chan K.-G."/>
            <person name="See-Too W.-S."/>
        </authorList>
    </citation>
    <scope>NUCLEOTIDE SEQUENCE [LARGE SCALE GENOMIC DNA]</scope>
    <source>
        <strain evidence="4 5">Jb2</strain>
    </source>
</reference>